<evidence type="ECO:0000256" key="2">
    <source>
        <dbReference type="ARBA" id="ARBA00023242"/>
    </source>
</evidence>
<dbReference type="CDD" id="cd00303">
    <property type="entry name" value="retropepsin_like"/>
    <property type="match status" value="1"/>
</dbReference>
<dbReference type="EMBL" id="CAJGYO010000014">
    <property type="protein sequence ID" value="CAD6268794.1"/>
    <property type="molecule type" value="Genomic_DNA"/>
</dbReference>
<dbReference type="Pfam" id="PF00385">
    <property type="entry name" value="Chromo"/>
    <property type="match status" value="1"/>
</dbReference>
<dbReference type="GO" id="GO:0005634">
    <property type="term" value="C:nucleus"/>
    <property type="evidence" value="ECO:0007669"/>
    <property type="project" value="UniProtKB-SubCell"/>
</dbReference>
<dbReference type="Proteomes" id="UP000604825">
    <property type="component" value="Unassembled WGS sequence"/>
</dbReference>
<dbReference type="InterPro" id="IPR016197">
    <property type="entry name" value="Chromo-like_dom_sf"/>
</dbReference>
<sequence length="393" mass="44641">MTYRKARGLCFKCGAKWGPQHKCAATVPLHLVEEVWQMLAEPVPISTTTTESDDDDDELMALSEHALKGTCAAHALKFAASIYDFQSVILVDPGNSHNFISEQLASQLTPWTPLAHPMTVKVADGATLKCTHEVVNCSWSLQGTLFTTTFKILPLHYWEWSGLSFSPVQIEWKQKWLSFVQQGQQIQLQGIQENVHFGIDPDQDCIVPELDKWLLQRQTVNELLHQQLLRAQQRQKNQADKHRTERQFEVGDTRTCHMLSYRYFGPYEVEAKHSSGVPCFSSEKGNTVSFSPLALDTSSKQTPELALDRRLCTKSRRTYYQLLIKWSGWPPELATWEDEDEVIRLFPDFTAWGQAVANEGGDVTVRVKAPEGSTKTKRPRKPNTRVIGPDWKA</sequence>
<feature type="region of interest" description="Disordered" evidence="3">
    <location>
        <begin position="370"/>
        <end position="393"/>
    </location>
</feature>
<dbReference type="OrthoDB" id="1934862at2759"/>
<dbReference type="PROSITE" id="PS00598">
    <property type="entry name" value="CHROMO_1"/>
    <property type="match status" value="1"/>
</dbReference>
<keyword evidence="6" id="KW-1185">Reference proteome</keyword>
<keyword evidence="2" id="KW-0539">Nucleus</keyword>
<comment type="caution">
    <text evidence="5">The sequence shown here is derived from an EMBL/GenBank/DDBJ whole genome shotgun (WGS) entry which is preliminary data.</text>
</comment>
<organism evidence="5 6">
    <name type="scientific">Miscanthus lutarioriparius</name>
    <dbReference type="NCBI Taxonomy" id="422564"/>
    <lineage>
        <taxon>Eukaryota</taxon>
        <taxon>Viridiplantae</taxon>
        <taxon>Streptophyta</taxon>
        <taxon>Embryophyta</taxon>
        <taxon>Tracheophyta</taxon>
        <taxon>Spermatophyta</taxon>
        <taxon>Magnoliopsida</taxon>
        <taxon>Liliopsida</taxon>
        <taxon>Poales</taxon>
        <taxon>Poaceae</taxon>
        <taxon>PACMAD clade</taxon>
        <taxon>Panicoideae</taxon>
        <taxon>Andropogonodae</taxon>
        <taxon>Andropogoneae</taxon>
        <taxon>Saccharinae</taxon>
        <taxon>Miscanthus</taxon>
    </lineage>
</organism>
<proteinExistence type="predicted"/>
<dbReference type="Gene3D" id="2.40.50.40">
    <property type="match status" value="1"/>
</dbReference>
<dbReference type="PROSITE" id="PS50013">
    <property type="entry name" value="CHROMO_2"/>
    <property type="match status" value="1"/>
</dbReference>
<evidence type="ECO:0000256" key="1">
    <source>
        <dbReference type="ARBA" id="ARBA00004123"/>
    </source>
</evidence>
<dbReference type="InterPro" id="IPR000953">
    <property type="entry name" value="Chromo/chromo_shadow_dom"/>
</dbReference>
<feature type="domain" description="Chromo" evidence="4">
    <location>
        <begin position="305"/>
        <end position="342"/>
    </location>
</feature>
<dbReference type="Gene3D" id="2.40.70.10">
    <property type="entry name" value="Acid Proteases"/>
    <property type="match status" value="1"/>
</dbReference>
<dbReference type="SUPFAM" id="SSF54160">
    <property type="entry name" value="Chromo domain-like"/>
    <property type="match status" value="1"/>
</dbReference>
<comment type="subcellular location">
    <subcellularLocation>
        <location evidence="1">Nucleus</location>
    </subcellularLocation>
</comment>
<dbReference type="InterPro" id="IPR021109">
    <property type="entry name" value="Peptidase_aspartic_dom_sf"/>
</dbReference>
<reference evidence="5" key="1">
    <citation type="submission" date="2020-10" db="EMBL/GenBank/DDBJ databases">
        <authorList>
            <person name="Han B."/>
            <person name="Lu T."/>
            <person name="Zhao Q."/>
            <person name="Huang X."/>
            <person name="Zhao Y."/>
        </authorList>
    </citation>
    <scope>NUCLEOTIDE SEQUENCE</scope>
</reference>
<dbReference type="InterPro" id="IPR023780">
    <property type="entry name" value="Chromo_domain"/>
</dbReference>
<dbReference type="AlphaFoldDB" id="A0A811RFP3"/>
<dbReference type="InterPro" id="IPR023779">
    <property type="entry name" value="Chromodomain_CS"/>
</dbReference>
<gene>
    <name evidence="5" type="ORF">NCGR_LOCUS52099</name>
</gene>
<evidence type="ECO:0000256" key="3">
    <source>
        <dbReference type="SAM" id="MobiDB-lite"/>
    </source>
</evidence>
<evidence type="ECO:0000313" key="5">
    <source>
        <dbReference type="EMBL" id="CAD6268794.1"/>
    </source>
</evidence>
<accession>A0A811RFP3</accession>
<evidence type="ECO:0000259" key="4">
    <source>
        <dbReference type="PROSITE" id="PS50013"/>
    </source>
</evidence>
<protein>
    <recommendedName>
        <fullName evidence="4">Chromo domain-containing protein</fullName>
    </recommendedName>
</protein>
<evidence type="ECO:0000313" key="6">
    <source>
        <dbReference type="Proteomes" id="UP000604825"/>
    </source>
</evidence>
<name>A0A811RFP3_9POAL</name>